<feature type="domain" description="Plasmid pRiA4b Orf3-like" evidence="1">
    <location>
        <begin position="7"/>
        <end position="136"/>
    </location>
</feature>
<dbReference type="RefSeq" id="WP_162034070.1">
    <property type="nucleotide sequence ID" value="NZ_CACVBR010000053.1"/>
</dbReference>
<proteinExistence type="predicted"/>
<dbReference type="InterPro" id="IPR012912">
    <property type="entry name" value="Plasmid_pRiA4b_Orf3-like"/>
</dbReference>
<dbReference type="Gene3D" id="3.10.290.30">
    <property type="entry name" value="MM3350-like"/>
    <property type="match status" value="1"/>
</dbReference>
<organism evidence="2 3">
    <name type="scientific">Chryseobacterium potabilaquae</name>
    <dbReference type="NCBI Taxonomy" id="2675057"/>
    <lineage>
        <taxon>Bacteria</taxon>
        <taxon>Pseudomonadati</taxon>
        <taxon>Bacteroidota</taxon>
        <taxon>Flavobacteriia</taxon>
        <taxon>Flavobacteriales</taxon>
        <taxon>Weeksellaceae</taxon>
        <taxon>Chryseobacterium group</taxon>
        <taxon>Chryseobacterium</taxon>
    </lineage>
</organism>
<dbReference type="InterPro" id="IPR024047">
    <property type="entry name" value="MM3350-like_sf"/>
</dbReference>
<dbReference type="Proteomes" id="UP000445144">
    <property type="component" value="Unassembled WGS sequence"/>
</dbReference>
<name>A0A6N4X8R1_9FLAO</name>
<dbReference type="Pfam" id="PF07929">
    <property type="entry name" value="PRiA4_ORF3"/>
    <property type="match status" value="1"/>
</dbReference>
<dbReference type="PANTHER" id="PTHR41878:SF1">
    <property type="entry name" value="TNPR PROTEIN"/>
    <property type="match status" value="1"/>
</dbReference>
<evidence type="ECO:0000313" key="3">
    <source>
        <dbReference type="Proteomes" id="UP000445144"/>
    </source>
</evidence>
<keyword evidence="3" id="KW-1185">Reference proteome</keyword>
<evidence type="ECO:0000313" key="2">
    <source>
        <dbReference type="EMBL" id="CAA7197402.1"/>
    </source>
</evidence>
<evidence type="ECO:0000259" key="1">
    <source>
        <dbReference type="Pfam" id="PF07929"/>
    </source>
</evidence>
<dbReference type="AlphaFoldDB" id="A0A6N4X8R1"/>
<gene>
    <name evidence="2" type="ORF">CHRY9293_03461</name>
</gene>
<sequence>MIEENLIQFKIHILGISPQIFRRFVVSDKTTIEQLHHLIQIIMGWDGYFLHEFHIWGRFYGSSFSNDCEVPLSHFDFKEKDKFTYTYNFYEFWEHELRIERIYPLGSSSHYPKVIAGKRACPIEGIGGAKYYEEAITRQLLWCYDMLQEVAESIEDKKFPDIDFDEVPSWYLHHNSERFDKGRINKALNKLYQKNGDPDFWYTLGDYSEFLAQ</sequence>
<dbReference type="PANTHER" id="PTHR41878">
    <property type="entry name" value="LEXA REPRESSOR-RELATED"/>
    <property type="match status" value="1"/>
</dbReference>
<reference evidence="2 3" key="1">
    <citation type="submission" date="2020-01" db="EMBL/GenBank/DDBJ databases">
        <authorList>
            <person name="Rodrigo-Torres L."/>
            <person name="Arahal R. D."/>
            <person name="Lucena T."/>
        </authorList>
    </citation>
    <scope>NUCLEOTIDE SEQUENCE [LARGE SCALE GENOMIC DNA]</scope>
    <source>
        <strain evidence="2 3">CECT 9293</strain>
    </source>
</reference>
<dbReference type="SUPFAM" id="SSF159941">
    <property type="entry name" value="MM3350-like"/>
    <property type="match status" value="1"/>
</dbReference>
<accession>A0A6N4X8R1</accession>
<dbReference type="EMBL" id="CACVBR010000053">
    <property type="protein sequence ID" value="CAA7197402.1"/>
    <property type="molecule type" value="Genomic_DNA"/>
</dbReference>
<protein>
    <recommendedName>
        <fullName evidence="1">Plasmid pRiA4b Orf3-like domain-containing protein</fullName>
    </recommendedName>
</protein>